<gene>
    <name evidence="2" type="ORF">TWF694_007274</name>
</gene>
<feature type="signal peptide" evidence="1">
    <location>
        <begin position="1"/>
        <end position="18"/>
    </location>
</feature>
<feature type="chain" id="PRO_5043788065" evidence="1">
    <location>
        <begin position="19"/>
        <end position="473"/>
    </location>
</feature>
<reference evidence="2 3" key="1">
    <citation type="submission" date="2019-10" db="EMBL/GenBank/DDBJ databases">
        <authorList>
            <person name="Palmer J.M."/>
        </authorList>
    </citation>
    <scope>NUCLEOTIDE SEQUENCE [LARGE SCALE GENOMIC DNA]</scope>
    <source>
        <strain evidence="2 3">TWF694</strain>
    </source>
</reference>
<protein>
    <submittedName>
        <fullName evidence="2">Uncharacterized protein</fullName>
    </submittedName>
</protein>
<dbReference type="AlphaFoldDB" id="A0AAV9XH76"/>
<evidence type="ECO:0000313" key="3">
    <source>
        <dbReference type="Proteomes" id="UP001365542"/>
    </source>
</evidence>
<evidence type="ECO:0000256" key="1">
    <source>
        <dbReference type="SAM" id="SignalP"/>
    </source>
</evidence>
<sequence>MIRVIVLLFLFLSQNVIAVRSPPARNYEYPQADPIVEPPHWRYPPDLIVNATSWENFIKPPQGGMLEDPTWYLLYSGYLLREFSRMEENMAILLGDLTSTSIWGYYNKDYFRKISPLTTEWYVSGGKEINKKLGLAKKVPCIVDGEEQVNTYRERVKYHPFTDKEPGIMDCGGPLDTSAKRDNPRSGDFSLDKIAVRKILENLFSARYTIKDGNPVVELSQTGFLAAWKTVRTVFTSLSAFVPEIVEYTQYMPDTEIWELNFDPNVDVRRRQTRLFEREVIGYEEYFDGKYGGMATWTSDLVADPNWMARVVDRYEKRLHDTSDPFALYGVIVTTVCHGILPLMLEMFADIATKANDMARENANIETQYLNIQLQADLNWGTISNPVYYWGLPDADDAQGMDEATLKNWPEWANNRYMIEAWPVPETQLRDAIRKISAEKVMEEGINANNPFPWRGSVRFETMMMSDSEIYLP</sequence>
<name>A0AAV9XH76_9PEZI</name>
<keyword evidence="3" id="KW-1185">Reference proteome</keyword>
<dbReference type="EMBL" id="JAVHJO010000003">
    <property type="protein sequence ID" value="KAK6541464.1"/>
    <property type="molecule type" value="Genomic_DNA"/>
</dbReference>
<organism evidence="2 3">
    <name type="scientific">Orbilia ellipsospora</name>
    <dbReference type="NCBI Taxonomy" id="2528407"/>
    <lineage>
        <taxon>Eukaryota</taxon>
        <taxon>Fungi</taxon>
        <taxon>Dikarya</taxon>
        <taxon>Ascomycota</taxon>
        <taxon>Pezizomycotina</taxon>
        <taxon>Orbiliomycetes</taxon>
        <taxon>Orbiliales</taxon>
        <taxon>Orbiliaceae</taxon>
        <taxon>Orbilia</taxon>
    </lineage>
</organism>
<proteinExistence type="predicted"/>
<keyword evidence="1" id="KW-0732">Signal</keyword>
<accession>A0AAV9XH76</accession>
<evidence type="ECO:0000313" key="2">
    <source>
        <dbReference type="EMBL" id="KAK6541464.1"/>
    </source>
</evidence>
<comment type="caution">
    <text evidence="2">The sequence shown here is derived from an EMBL/GenBank/DDBJ whole genome shotgun (WGS) entry which is preliminary data.</text>
</comment>
<dbReference type="Proteomes" id="UP001365542">
    <property type="component" value="Unassembled WGS sequence"/>
</dbReference>